<gene>
    <name evidence="3" type="ORF">SR1949_35400</name>
</gene>
<proteinExistence type="predicted"/>
<comment type="caution">
    <text evidence="3">The sequence shown here is derived from an EMBL/GenBank/DDBJ whole genome shotgun (WGS) entry which is preliminary data.</text>
</comment>
<feature type="compositionally biased region" description="Pro residues" evidence="1">
    <location>
        <begin position="735"/>
        <end position="753"/>
    </location>
</feature>
<evidence type="ECO:0000313" key="4">
    <source>
        <dbReference type="Proteomes" id="UP000300142"/>
    </source>
</evidence>
<dbReference type="AlphaFoldDB" id="A0A480A0F1"/>
<dbReference type="RefSeq" id="WP_137668315.1">
    <property type="nucleotide sequence ID" value="NZ_BJCE01000141.1"/>
</dbReference>
<evidence type="ECO:0000256" key="1">
    <source>
        <dbReference type="SAM" id="MobiDB-lite"/>
    </source>
</evidence>
<keyword evidence="2" id="KW-0472">Membrane</keyword>
<keyword evidence="4" id="KW-1185">Reference proteome</keyword>
<protein>
    <submittedName>
        <fullName evidence="3">Uncharacterized protein</fullName>
    </submittedName>
</protein>
<keyword evidence="2" id="KW-1133">Transmembrane helix</keyword>
<evidence type="ECO:0000256" key="2">
    <source>
        <dbReference type="SAM" id="Phobius"/>
    </source>
</evidence>
<organism evidence="3 4">
    <name type="scientific">Sphaerospermopsis reniformis</name>
    <dbReference type="NCBI Taxonomy" id="531300"/>
    <lineage>
        <taxon>Bacteria</taxon>
        <taxon>Bacillati</taxon>
        <taxon>Cyanobacteriota</taxon>
        <taxon>Cyanophyceae</taxon>
        <taxon>Nostocales</taxon>
        <taxon>Aphanizomenonaceae</taxon>
        <taxon>Sphaerospermopsis</taxon>
    </lineage>
</organism>
<evidence type="ECO:0000313" key="3">
    <source>
        <dbReference type="EMBL" id="GCL38425.1"/>
    </source>
</evidence>
<accession>A0A480A0F1</accession>
<feature type="region of interest" description="Disordered" evidence="1">
    <location>
        <begin position="726"/>
        <end position="759"/>
    </location>
</feature>
<feature type="transmembrane region" description="Helical" evidence="2">
    <location>
        <begin position="371"/>
        <end position="396"/>
    </location>
</feature>
<reference evidence="4" key="1">
    <citation type="submission" date="2019-02" db="EMBL/GenBank/DDBJ databases">
        <title>Draft genome sequence of Sphaerospermopsis reniformis NIES-1949.</title>
        <authorList>
            <person name="Yamaguchi H."/>
            <person name="Suzuki S."/>
            <person name="Kawachi M."/>
        </authorList>
    </citation>
    <scope>NUCLEOTIDE SEQUENCE [LARGE SCALE GENOMIC DNA]</scope>
    <source>
        <strain evidence="4">NIES-1949</strain>
    </source>
</reference>
<dbReference type="EMBL" id="BJCE01000141">
    <property type="protein sequence ID" value="GCL38425.1"/>
    <property type="molecule type" value="Genomic_DNA"/>
</dbReference>
<sequence length="759" mass="85480">MYAQNSPLEIIINPPGIQWGMPGDAMEFYVIVINQGDQSAVVDLYFTFNDEFKNITSGFTPPQASLGLAPQQTSDEVKFELQIPVDAKPGTYDYTLVVDSPLHYPQHTPINFPLQLKVQIKEQTIIRLNDPTFSLKPSSNANKPLILNLSQPLQVEVIVDNRSKFVDRFRITCPDLDEDWFTITYPTDGLEGAGLSQVAALELNPGSQGQILLTFHPPGDTLAGIYSPTIRLYSENSPQLILLDLVYIDIKPSYILDVQLQTILAQVSRSPAKYELSIINQGNVVRELMFYLESRDEEQLYTYKFEPHEIKLLPSKSSISNLTVKPRYWWRRPWWGGGLVVNFQAKIQDQNNLPLPNTLPQLSFVWKPRPWWQFLLLILIGLGLFGGIGFMVWRLLNPEPVTIKVFDSDSPTYIEGEAVALNWEIQKYQNLQNLELKIKGNQPTQKIYDFSNGIPEELIPRDSGITPPCRVSKEELICSNFQTGVKAKGQYSFELQASYRKGLPIFSKVAKTDTKIVQVEIKEKPIAEVIDLKTDKPQYKKGENINLSWKIANPLLLREIQITGKAEGGTSIGKLGVYRFRQGKLVDPPQLQNLCKPIENQRLECNNIPIDKLNSGKFTFEIQALPNNGSDRSSSKKTESVIEVLPKPFRIISFTLNASEQPNQELKEGETATLSWRVEGEDIQVKLDPFGNVEQVGSLKLQVNQAFPSPIKLQVFDKLGKQQPQEKSFAIAVIQPPPPPPPPPSVIPTPDIIPPLSGF</sequence>
<keyword evidence="2" id="KW-0812">Transmembrane</keyword>
<name>A0A480A0F1_9CYAN</name>
<dbReference type="Proteomes" id="UP000300142">
    <property type="component" value="Unassembled WGS sequence"/>
</dbReference>